<gene>
    <name evidence="1" type="ORF">SAMN06296020_12518</name>
</gene>
<dbReference type="InterPro" id="IPR044930">
    <property type="entry name" value="Homing_endonuclease_His-Me"/>
</dbReference>
<proteinExistence type="predicted"/>
<comment type="caution">
    <text evidence="1">The sequence shown here is derived from an EMBL/GenBank/DDBJ whole genome shotgun (WGS) entry which is preliminary data.</text>
</comment>
<accession>A0AA46AKP6</accession>
<dbReference type="SUPFAM" id="SSF54060">
    <property type="entry name" value="His-Me finger endonucleases"/>
    <property type="match status" value="2"/>
</dbReference>
<protein>
    <recommendedName>
        <fullName evidence="3">HNH nuclease domain-containing protein</fullName>
    </recommendedName>
</protein>
<dbReference type="InterPro" id="IPR044925">
    <property type="entry name" value="His-Me_finger_sf"/>
</dbReference>
<evidence type="ECO:0000313" key="1">
    <source>
        <dbReference type="EMBL" id="SMP72074.1"/>
    </source>
</evidence>
<evidence type="ECO:0008006" key="3">
    <source>
        <dbReference type="Google" id="ProtNLM"/>
    </source>
</evidence>
<dbReference type="Proteomes" id="UP001158066">
    <property type="component" value="Unassembled WGS sequence"/>
</dbReference>
<sequence length="249" mass="28763">MLSEYCIYWPGFLDRDGYGQISSNKDGTLRPTRLILSQKLGRDIRKGCVAHHTCYNKQCVNPLHITEVTIKENKRDSKYQDHPNLPVIELTKEDVFLIRYVYNHHNLDGYSDTERRELLKKLVEIKVSAGVSPIPVPDFVINVIIEYKSWDYIHLPKIDRLPALHRLCELIGDKSCVFPDWIGDVSKPTSVQKNNITTSAHRKSLALFYLNDISTEKVVMHSCDKPKCINPYHLSPNVNEFLSHVLMNF</sequence>
<reference evidence="1" key="1">
    <citation type="submission" date="2017-05" db="EMBL/GenBank/DDBJ databases">
        <authorList>
            <person name="Varghese N."/>
            <person name="Submissions S."/>
        </authorList>
    </citation>
    <scope>NUCLEOTIDE SEQUENCE</scope>
    <source>
        <strain evidence="1">Su22</strain>
    </source>
</reference>
<dbReference type="AlphaFoldDB" id="A0AA46AKP6"/>
<dbReference type="GO" id="GO:0004519">
    <property type="term" value="F:endonuclease activity"/>
    <property type="evidence" value="ECO:0007669"/>
    <property type="project" value="InterPro"/>
</dbReference>
<keyword evidence="2" id="KW-1185">Reference proteome</keyword>
<dbReference type="EMBL" id="FXUF01000025">
    <property type="protein sequence ID" value="SMP72074.1"/>
    <property type="molecule type" value="Genomic_DNA"/>
</dbReference>
<organism evidence="1 2">
    <name type="scientific">Anoxynatronum buryatiense</name>
    <dbReference type="NCBI Taxonomy" id="489973"/>
    <lineage>
        <taxon>Bacteria</taxon>
        <taxon>Bacillati</taxon>
        <taxon>Bacillota</taxon>
        <taxon>Clostridia</taxon>
        <taxon>Eubacteriales</taxon>
        <taxon>Clostridiaceae</taxon>
        <taxon>Anoxynatronum</taxon>
    </lineage>
</organism>
<evidence type="ECO:0000313" key="2">
    <source>
        <dbReference type="Proteomes" id="UP001158066"/>
    </source>
</evidence>
<name>A0AA46AKP6_9CLOT</name>
<dbReference type="Gene3D" id="3.90.75.10">
    <property type="entry name" value="Homing Intron 3 (I-ppo) Encoded Endonuclease, Chain A"/>
    <property type="match status" value="1"/>
</dbReference>